<evidence type="ECO:0000313" key="1">
    <source>
        <dbReference type="EMBL" id="KAK8889350.1"/>
    </source>
</evidence>
<reference evidence="1 2" key="1">
    <citation type="submission" date="2024-04" db="EMBL/GenBank/DDBJ databases">
        <title>Tritrichomonas musculus Genome.</title>
        <authorList>
            <person name="Alves-Ferreira E."/>
            <person name="Grigg M."/>
            <person name="Lorenzi H."/>
            <person name="Galac M."/>
        </authorList>
    </citation>
    <scope>NUCLEOTIDE SEQUENCE [LARGE SCALE GENOMIC DNA]</scope>
    <source>
        <strain evidence="1 2">EAF2021</strain>
    </source>
</reference>
<gene>
    <name evidence="1" type="ORF">M9Y10_034096</name>
</gene>
<comment type="caution">
    <text evidence="1">The sequence shown here is derived from an EMBL/GenBank/DDBJ whole genome shotgun (WGS) entry which is preliminary data.</text>
</comment>
<name>A0ABR2KDY9_9EUKA</name>
<accession>A0ABR2KDY9</accession>
<dbReference type="PROSITE" id="PS50896">
    <property type="entry name" value="LISH"/>
    <property type="match status" value="1"/>
</dbReference>
<proteinExistence type="predicted"/>
<sequence length="125" mass="13990">MSLNLNLPKEDLQKLSDAIEKDGAYETIKNKMRAAVLICTQDLMNNSKASALQKFNLTLPENQNIRAALAAAADFLKQKQFIHTLSVLQEEVKQEDLEAGENELDQIIHKNPDENALQTLISTVQ</sequence>
<evidence type="ECO:0000313" key="2">
    <source>
        <dbReference type="Proteomes" id="UP001470230"/>
    </source>
</evidence>
<keyword evidence="2" id="KW-1185">Reference proteome</keyword>
<dbReference type="EMBL" id="JAPFFF010000005">
    <property type="protein sequence ID" value="KAK8889350.1"/>
    <property type="molecule type" value="Genomic_DNA"/>
</dbReference>
<dbReference type="Proteomes" id="UP001470230">
    <property type="component" value="Unassembled WGS sequence"/>
</dbReference>
<dbReference type="InterPro" id="IPR006594">
    <property type="entry name" value="LisH"/>
</dbReference>
<organism evidence="1 2">
    <name type="scientific">Tritrichomonas musculus</name>
    <dbReference type="NCBI Taxonomy" id="1915356"/>
    <lineage>
        <taxon>Eukaryota</taxon>
        <taxon>Metamonada</taxon>
        <taxon>Parabasalia</taxon>
        <taxon>Tritrichomonadida</taxon>
        <taxon>Tritrichomonadidae</taxon>
        <taxon>Tritrichomonas</taxon>
    </lineage>
</organism>
<protein>
    <submittedName>
        <fullName evidence="1">Uncharacterized protein</fullName>
    </submittedName>
</protein>